<evidence type="ECO:0000313" key="1">
    <source>
        <dbReference type="EMBL" id="QHS79140.1"/>
    </source>
</evidence>
<name>A0A6C0AI54_9ZZZZ</name>
<proteinExistence type="predicted"/>
<dbReference type="EMBL" id="MN740626">
    <property type="protein sequence ID" value="QHS79140.1"/>
    <property type="molecule type" value="Genomic_DNA"/>
</dbReference>
<sequence length="95" mass="11059">MGDLDPKKTLEELRIAINDRLDRGDQFRELLGKRVSILKQDIRTPIPDDDEYVEGVKKGILDLAALLDSSKLDSIAEGRYGGRRNFRRYSRRKRR</sequence>
<accession>A0A6C0AI54</accession>
<dbReference type="AlphaFoldDB" id="A0A6C0AI54"/>
<protein>
    <submittedName>
        <fullName evidence="1">Uncharacterized protein</fullName>
    </submittedName>
</protein>
<organism evidence="1">
    <name type="scientific">viral metagenome</name>
    <dbReference type="NCBI Taxonomy" id="1070528"/>
    <lineage>
        <taxon>unclassified sequences</taxon>
        <taxon>metagenomes</taxon>
        <taxon>organismal metagenomes</taxon>
    </lineage>
</organism>
<reference evidence="1" key="1">
    <citation type="journal article" date="2020" name="Nature">
        <title>Giant virus diversity and host interactions through global metagenomics.</title>
        <authorList>
            <person name="Schulz F."/>
            <person name="Roux S."/>
            <person name="Paez-Espino D."/>
            <person name="Jungbluth S."/>
            <person name="Walsh D.A."/>
            <person name="Denef V.J."/>
            <person name="McMahon K.D."/>
            <person name="Konstantinidis K.T."/>
            <person name="Eloe-Fadrosh E.A."/>
            <person name="Kyrpides N.C."/>
            <person name="Woyke T."/>
        </authorList>
    </citation>
    <scope>NUCLEOTIDE SEQUENCE</scope>
    <source>
        <strain evidence="1">GVMAG-S-1035118-87</strain>
    </source>
</reference>